<dbReference type="Pfam" id="PF05656">
    <property type="entry name" value="DUF805"/>
    <property type="match status" value="1"/>
</dbReference>
<accession>A0ABT2YJ61</accession>
<keyword evidence="3" id="KW-1185">Reference proteome</keyword>
<evidence type="ECO:0000313" key="3">
    <source>
        <dbReference type="Proteomes" id="UP001209701"/>
    </source>
</evidence>
<dbReference type="Proteomes" id="UP001209701">
    <property type="component" value="Unassembled WGS sequence"/>
</dbReference>
<evidence type="ECO:0000256" key="1">
    <source>
        <dbReference type="SAM" id="Phobius"/>
    </source>
</evidence>
<proteinExistence type="predicted"/>
<protein>
    <submittedName>
        <fullName evidence="2">DUF805 domain-containing protein</fullName>
    </submittedName>
</protein>
<sequence>MTFSESIQICFKKYTDFKGRASKSEYWWWVLFVFMISVVGQMIGDLAGVLVTIPTLLPCLAVTARRLHDTDRSGWWQLIALIPLIGWAVMIYLCVQPSTSEHRLG</sequence>
<feature type="transmembrane region" description="Helical" evidence="1">
    <location>
        <begin position="26"/>
        <end position="54"/>
    </location>
</feature>
<dbReference type="PANTHER" id="PTHR34980">
    <property type="entry name" value="INNER MEMBRANE PROTEIN-RELATED-RELATED"/>
    <property type="match status" value="1"/>
</dbReference>
<evidence type="ECO:0000313" key="2">
    <source>
        <dbReference type="EMBL" id="MCV2370063.1"/>
    </source>
</evidence>
<keyword evidence="1" id="KW-0812">Transmembrane</keyword>
<gene>
    <name evidence="2" type="ORF">LNV07_18430</name>
</gene>
<name>A0ABT2YJ61_9BURK</name>
<dbReference type="EMBL" id="JAJIRN010000008">
    <property type="protein sequence ID" value="MCV2370063.1"/>
    <property type="molecule type" value="Genomic_DNA"/>
</dbReference>
<keyword evidence="1" id="KW-1133">Transmembrane helix</keyword>
<dbReference type="PANTHER" id="PTHR34980:SF2">
    <property type="entry name" value="INNER MEMBRANE PROTEIN YHAH-RELATED"/>
    <property type="match status" value="1"/>
</dbReference>
<feature type="transmembrane region" description="Helical" evidence="1">
    <location>
        <begin position="74"/>
        <end position="95"/>
    </location>
</feature>
<dbReference type="RefSeq" id="WP_263572646.1">
    <property type="nucleotide sequence ID" value="NZ_JAJIRN010000008.1"/>
</dbReference>
<keyword evidence="1" id="KW-0472">Membrane</keyword>
<organism evidence="2 3">
    <name type="scientific">Roseateles oligotrophus</name>
    <dbReference type="NCBI Taxonomy" id="1769250"/>
    <lineage>
        <taxon>Bacteria</taxon>
        <taxon>Pseudomonadati</taxon>
        <taxon>Pseudomonadota</taxon>
        <taxon>Betaproteobacteria</taxon>
        <taxon>Burkholderiales</taxon>
        <taxon>Sphaerotilaceae</taxon>
        <taxon>Roseateles</taxon>
    </lineage>
</organism>
<dbReference type="InterPro" id="IPR008523">
    <property type="entry name" value="DUF805"/>
</dbReference>
<comment type="caution">
    <text evidence="2">The sequence shown here is derived from an EMBL/GenBank/DDBJ whole genome shotgun (WGS) entry which is preliminary data.</text>
</comment>
<reference evidence="2 3" key="1">
    <citation type="submission" date="2021-11" db="EMBL/GenBank/DDBJ databases">
        <authorList>
            <person name="Liang Q."/>
            <person name="Mou H."/>
            <person name="Liu Z."/>
        </authorList>
    </citation>
    <scope>NUCLEOTIDE SEQUENCE [LARGE SCALE GENOMIC DNA]</scope>
    <source>
        <strain evidence="2 3">CHU3</strain>
    </source>
</reference>